<comment type="catalytic activity">
    <reaction evidence="6">
        <text>a 2'-deoxyadenosine in DNA + S-adenosyl-L-methionine = an N(6)-methyl-2'-deoxyadenosine in DNA + S-adenosyl-L-homocysteine + H(+)</text>
        <dbReference type="Rhea" id="RHEA:15197"/>
        <dbReference type="Rhea" id="RHEA-COMP:12418"/>
        <dbReference type="Rhea" id="RHEA-COMP:12419"/>
        <dbReference type="ChEBI" id="CHEBI:15378"/>
        <dbReference type="ChEBI" id="CHEBI:57856"/>
        <dbReference type="ChEBI" id="CHEBI:59789"/>
        <dbReference type="ChEBI" id="CHEBI:90615"/>
        <dbReference type="ChEBI" id="CHEBI:90616"/>
        <dbReference type="EC" id="2.1.1.72"/>
    </reaction>
</comment>
<keyword evidence="5" id="KW-0949">S-adenosyl-L-methionine</keyword>
<dbReference type="InterPro" id="IPR002941">
    <property type="entry name" value="DNA_methylase_N4/N6"/>
</dbReference>
<dbReference type="Pfam" id="PF01555">
    <property type="entry name" value="N6_N4_Mtase"/>
    <property type="match status" value="1"/>
</dbReference>
<dbReference type="InterPro" id="IPR029063">
    <property type="entry name" value="SAM-dependent_MTases_sf"/>
</dbReference>
<feature type="domain" description="DNA methylase N-4/N-6" evidence="7">
    <location>
        <begin position="21"/>
        <end position="278"/>
    </location>
</feature>
<dbReference type="InterPro" id="IPR002052">
    <property type="entry name" value="DNA_methylase_N6_adenine_CS"/>
</dbReference>
<organism evidence="8 9">
    <name type="scientific">Campylobacter majalis</name>
    <dbReference type="NCBI Taxonomy" id="2790656"/>
    <lineage>
        <taxon>Bacteria</taxon>
        <taxon>Pseudomonadati</taxon>
        <taxon>Campylobacterota</taxon>
        <taxon>Epsilonproteobacteria</taxon>
        <taxon>Campylobacterales</taxon>
        <taxon>Campylobacteraceae</taxon>
        <taxon>Campylobacter</taxon>
    </lineage>
</organism>
<gene>
    <name evidence="8" type="ORF">LMG7974_01686</name>
</gene>
<evidence type="ECO:0000256" key="4">
    <source>
        <dbReference type="ARBA" id="ARBA00022679"/>
    </source>
</evidence>
<evidence type="ECO:0000313" key="9">
    <source>
        <dbReference type="Proteomes" id="UP000789803"/>
    </source>
</evidence>
<proteinExistence type="inferred from homology"/>
<name>A0ABM8Q9E0_9BACT</name>
<evidence type="ECO:0000256" key="3">
    <source>
        <dbReference type="ARBA" id="ARBA00022603"/>
    </source>
</evidence>
<comment type="similarity">
    <text evidence="1">Belongs to the N(4)/N(6)-methyltransferase family.</text>
</comment>
<dbReference type="PROSITE" id="PS00092">
    <property type="entry name" value="N6_MTASE"/>
    <property type="match status" value="1"/>
</dbReference>
<evidence type="ECO:0000259" key="7">
    <source>
        <dbReference type="Pfam" id="PF01555"/>
    </source>
</evidence>
<dbReference type="PANTHER" id="PTHR13370:SF16">
    <property type="entry name" value="SITE-SPECIFIC DNA-METHYLTRANSFERASE (ADENINE-SPECIFIC)"/>
    <property type="match status" value="1"/>
</dbReference>
<dbReference type="PANTHER" id="PTHR13370">
    <property type="entry name" value="RNA METHYLASE-RELATED"/>
    <property type="match status" value="1"/>
</dbReference>
<accession>A0ABM8Q9E0</accession>
<dbReference type="Proteomes" id="UP000789803">
    <property type="component" value="Unassembled WGS sequence"/>
</dbReference>
<keyword evidence="4" id="KW-0808">Transferase</keyword>
<dbReference type="Gene3D" id="3.40.50.150">
    <property type="entry name" value="Vaccinia Virus protein VP39"/>
    <property type="match status" value="1"/>
</dbReference>
<dbReference type="PIRSF" id="PIRSF015855">
    <property type="entry name" value="TypeIII_Mtase_mKpnI"/>
    <property type="match status" value="1"/>
</dbReference>
<evidence type="ECO:0000256" key="2">
    <source>
        <dbReference type="ARBA" id="ARBA00011900"/>
    </source>
</evidence>
<dbReference type="InterPro" id="IPR002295">
    <property type="entry name" value="N4/N6-MTase_EcoPI_Mod-like"/>
</dbReference>
<evidence type="ECO:0000256" key="5">
    <source>
        <dbReference type="ARBA" id="ARBA00022691"/>
    </source>
</evidence>
<dbReference type="SUPFAM" id="SSF53335">
    <property type="entry name" value="S-adenosyl-L-methionine-dependent methyltransferases"/>
    <property type="match status" value="1"/>
</dbReference>
<comment type="caution">
    <text evidence="8">The sequence shown here is derived from an EMBL/GenBank/DDBJ whole genome shotgun (WGS) entry which is preliminary data.</text>
</comment>
<evidence type="ECO:0000313" key="8">
    <source>
        <dbReference type="EMBL" id="CAD7289609.1"/>
    </source>
</evidence>
<keyword evidence="9" id="KW-1185">Reference proteome</keyword>
<protein>
    <recommendedName>
        <fullName evidence="2">site-specific DNA-methyltransferase (adenine-specific)</fullName>
        <ecNumber evidence="2">2.1.1.72</ecNumber>
    </recommendedName>
</protein>
<evidence type="ECO:0000256" key="1">
    <source>
        <dbReference type="ARBA" id="ARBA00006594"/>
    </source>
</evidence>
<reference evidence="8 9" key="1">
    <citation type="submission" date="2020-11" db="EMBL/GenBank/DDBJ databases">
        <authorList>
            <person name="Peeters C."/>
        </authorList>
    </citation>
    <scope>NUCLEOTIDE SEQUENCE [LARGE SCALE GENOMIC DNA]</scope>
    <source>
        <strain evidence="8 9">LMG 7974</strain>
    </source>
</reference>
<sequence>MIKGNNLIALHSLKKRYRGKVKLIYIDPPYNTGNDSFNYNDRFNHSVWLTFMKNRLEVARELLREDGVIYVNMDYNEVHYLKVLMDEIFGRENFQREIIWRMGFVSGYKTAVKNFIRNHDTILFYSKNSNTMDFHKIYIENKDFKPQVSLNLNLKRKFNEHGLNDEQINDIMDFINHKSRGERYPLEDTWNCNKWDNLESVAIKNSVSLDPETIIFNDKNFAGQKPEKLLQRIIESSTNENDIVLDFFAGSGTTLAVAHKMKRRYIGIEQMDYIQNITLERLKKVIDGEQGGVSKALNWQGGGSVIYAELMPLNAVFKEKIENATNMDELRQIFKELKQKAFLEYSVDRDKLCAIFSEAQTTCKDKESLNLNSNEIVTSATHTCNDDLVLNEAKGLLKLALDSTMDYVLLGDIDDIAYEIDTETKAFNKAFYGDKK</sequence>
<dbReference type="EMBL" id="CAJHOF010000018">
    <property type="protein sequence ID" value="CAD7289609.1"/>
    <property type="molecule type" value="Genomic_DNA"/>
</dbReference>
<evidence type="ECO:0000256" key="6">
    <source>
        <dbReference type="ARBA" id="ARBA00047942"/>
    </source>
</evidence>
<dbReference type="PRINTS" id="PR00506">
    <property type="entry name" value="D21N6MTFRASE"/>
</dbReference>
<keyword evidence="3" id="KW-0489">Methyltransferase</keyword>
<dbReference type="EC" id="2.1.1.72" evidence="2"/>